<feature type="transmembrane region" description="Helical" evidence="9">
    <location>
        <begin position="220"/>
        <end position="245"/>
    </location>
</feature>
<comment type="caution">
    <text evidence="11">The sequence shown here is derived from an EMBL/GenBank/DDBJ whole genome shotgun (WGS) entry which is preliminary data.</text>
</comment>
<keyword evidence="6 9" id="KW-1133">Transmembrane helix</keyword>
<feature type="transmembrane region" description="Helical" evidence="9">
    <location>
        <begin position="171"/>
        <end position="190"/>
    </location>
</feature>
<feature type="transmembrane region" description="Helical" evidence="9">
    <location>
        <begin position="350"/>
        <end position="369"/>
    </location>
</feature>
<evidence type="ECO:0000256" key="4">
    <source>
        <dbReference type="ARBA" id="ARBA00022475"/>
    </source>
</evidence>
<accession>A0A918ZG38</accession>
<dbReference type="Pfam" id="PF07690">
    <property type="entry name" value="MFS_1"/>
    <property type="match status" value="1"/>
</dbReference>
<keyword evidence="3" id="KW-0813">Transport</keyword>
<comment type="subcellular location">
    <subcellularLocation>
        <location evidence="1">Cell membrane</location>
        <topology evidence="1">Multi-pass membrane protein</topology>
    </subcellularLocation>
</comment>
<comment type="similarity">
    <text evidence="2">Belongs to the major facilitator superfamily. Bcr/CmlA family.</text>
</comment>
<dbReference type="GO" id="GO:0042910">
    <property type="term" value="F:xenobiotic transmembrane transporter activity"/>
    <property type="evidence" value="ECO:0007669"/>
    <property type="project" value="InterPro"/>
</dbReference>
<gene>
    <name evidence="11" type="ORF">GCM10018785_19040</name>
</gene>
<feature type="region of interest" description="Disordered" evidence="8">
    <location>
        <begin position="402"/>
        <end position="424"/>
    </location>
</feature>
<feature type="transmembrane region" description="Helical" evidence="9">
    <location>
        <begin position="313"/>
        <end position="338"/>
    </location>
</feature>
<dbReference type="PANTHER" id="PTHR23502:SF132">
    <property type="entry name" value="POLYAMINE TRANSPORTER 2-RELATED"/>
    <property type="match status" value="1"/>
</dbReference>
<dbReference type="InterPro" id="IPR036259">
    <property type="entry name" value="MFS_trans_sf"/>
</dbReference>
<evidence type="ECO:0000256" key="7">
    <source>
        <dbReference type="ARBA" id="ARBA00023136"/>
    </source>
</evidence>
<dbReference type="GO" id="GO:1990961">
    <property type="term" value="P:xenobiotic detoxification by transmembrane export across the plasma membrane"/>
    <property type="evidence" value="ECO:0007669"/>
    <property type="project" value="InterPro"/>
</dbReference>
<feature type="transmembrane region" description="Helical" evidence="9">
    <location>
        <begin position="251"/>
        <end position="273"/>
    </location>
</feature>
<proteinExistence type="inferred from homology"/>
<organism evidence="11 12">
    <name type="scientific">Streptomyces longispororuber</name>
    <dbReference type="NCBI Taxonomy" id="68230"/>
    <lineage>
        <taxon>Bacteria</taxon>
        <taxon>Bacillati</taxon>
        <taxon>Actinomycetota</taxon>
        <taxon>Actinomycetes</taxon>
        <taxon>Kitasatosporales</taxon>
        <taxon>Streptomycetaceae</taxon>
        <taxon>Streptomyces</taxon>
    </lineage>
</organism>
<protein>
    <submittedName>
        <fullName evidence="11">Bcr/CflA family drug resistance efflux transporter</fullName>
    </submittedName>
</protein>
<name>A0A918ZG38_9ACTN</name>
<evidence type="ECO:0000256" key="9">
    <source>
        <dbReference type="SAM" id="Phobius"/>
    </source>
</evidence>
<evidence type="ECO:0000256" key="2">
    <source>
        <dbReference type="ARBA" id="ARBA00006236"/>
    </source>
</evidence>
<evidence type="ECO:0000256" key="5">
    <source>
        <dbReference type="ARBA" id="ARBA00022692"/>
    </source>
</evidence>
<dbReference type="InterPro" id="IPR004812">
    <property type="entry name" value="Efflux_drug-R_Bcr/CmlA"/>
</dbReference>
<keyword evidence="5 9" id="KW-0812">Transmembrane</keyword>
<reference evidence="11" key="2">
    <citation type="submission" date="2020-09" db="EMBL/GenBank/DDBJ databases">
        <authorList>
            <person name="Sun Q."/>
            <person name="Ohkuma M."/>
        </authorList>
    </citation>
    <scope>NUCLEOTIDE SEQUENCE</scope>
    <source>
        <strain evidence="11">JCM 4784</strain>
    </source>
</reference>
<evidence type="ECO:0000256" key="3">
    <source>
        <dbReference type="ARBA" id="ARBA00022448"/>
    </source>
</evidence>
<sequence length="424" mass="42881">MTSPPTSPAKPAVLLTATLALLSFVMPLATDMYLPAFPKLADEFGTDASGVQLTLTAFLLGQALGQLVFGPFSDRYGRRRPILLGAAVCTVATALCAMAPNLGVLIALRFVTGFSGAAGLVVGRAVVSDVATGAAAARLFGVLMALGGIAPIVAPLAGGAVVGHLGGWRGVFWVLAGISLLVFLATMWGVPETLPKERRRSGGAAATLQDARSVLSDRVYVGYMLAFVFGFGALFCYISGSAFLLQNVLDFTVGEASVAFSVGALTATLSSTVNTRLVSHYPPRLLLRIGLAAMLAATTAALLVTVAGQLNRVLALGLIGIAFVGLGQVFGTATALAIERVPHAAGTGSAVLGALQGVLGAVASPLIGLGGDDTAVPLFIGMASCSLIAVLALLLTRRGAETARPAPRSKTPADGTPDPANAAT</sequence>
<keyword evidence="12" id="KW-1185">Reference proteome</keyword>
<feature type="domain" description="Major facilitator superfamily (MFS) profile" evidence="10">
    <location>
        <begin position="15"/>
        <end position="401"/>
    </location>
</feature>
<evidence type="ECO:0000313" key="11">
    <source>
        <dbReference type="EMBL" id="GHE49712.1"/>
    </source>
</evidence>
<dbReference type="PROSITE" id="PS50850">
    <property type="entry name" value="MFS"/>
    <property type="match status" value="1"/>
</dbReference>
<feature type="transmembrane region" description="Helical" evidence="9">
    <location>
        <begin position="375"/>
        <end position="395"/>
    </location>
</feature>
<dbReference type="SUPFAM" id="SSF103473">
    <property type="entry name" value="MFS general substrate transporter"/>
    <property type="match status" value="1"/>
</dbReference>
<dbReference type="AlphaFoldDB" id="A0A918ZG38"/>
<dbReference type="Proteomes" id="UP000608024">
    <property type="component" value="Unassembled WGS sequence"/>
</dbReference>
<evidence type="ECO:0000256" key="6">
    <source>
        <dbReference type="ARBA" id="ARBA00022989"/>
    </source>
</evidence>
<dbReference type="EMBL" id="BNBT01000019">
    <property type="protein sequence ID" value="GHE49712.1"/>
    <property type="molecule type" value="Genomic_DNA"/>
</dbReference>
<keyword evidence="7 9" id="KW-0472">Membrane</keyword>
<dbReference type="InterPro" id="IPR011701">
    <property type="entry name" value="MFS"/>
</dbReference>
<feature type="transmembrane region" description="Helical" evidence="9">
    <location>
        <begin position="51"/>
        <end position="70"/>
    </location>
</feature>
<dbReference type="Gene3D" id="1.20.1720.10">
    <property type="entry name" value="Multidrug resistance protein D"/>
    <property type="match status" value="1"/>
</dbReference>
<feature type="transmembrane region" description="Helical" evidence="9">
    <location>
        <begin position="139"/>
        <end position="165"/>
    </location>
</feature>
<evidence type="ECO:0000313" key="12">
    <source>
        <dbReference type="Proteomes" id="UP000608024"/>
    </source>
</evidence>
<dbReference type="NCBIfam" id="TIGR00710">
    <property type="entry name" value="efflux_Bcr_CflA"/>
    <property type="match status" value="1"/>
</dbReference>
<feature type="transmembrane region" description="Helical" evidence="9">
    <location>
        <begin position="285"/>
        <end position="307"/>
    </location>
</feature>
<evidence type="ECO:0000256" key="8">
    <source>
        <dbReference type="SAM" id="MobiDB-lite"/>
    </source>
</evidence>
<evidence type="ECO:0000259" key="10">
    <source>
        <dbReference type="PROSITE" id="PS50850"/>
    </source>
</evidence>
<dbReference type="PANTHER" id="PTHR23502">
    <property type="entry name" value="MAJOR FACILITATOR SUPERFAMILY"/>
    <property type="match status" value="1"/>
</dbReference>
<keyword evidence="4" id="KW-1003">Cell membrane</keyword>
<evidence type="ECO:0000256" key="1">
    <source>
        <dbReference type="ARBA" id="ARBA00004651"/>
    </source>
</evidence>
<feature type="transmembrane region" description="Helical" evidence="9">
    <location>
        <begin position="82"/>
        <end position="100"/>
    </location>
</feature>
<dbReference type="InterPro" id="IPR020846">
    <property type="entry name" value="MFS_dom"/>
</dbReference>
<dbReference type="CDD" id="cd17320">
    <property type="entry name" value="MFS_MdfA_MDR_like"/>
    <property type="match status" value="1"/>
</dbReference>
<dbReference type="GO" id="GO:0005886">
    <property type="term" value="C:plasma membrane"/>
    <property type="evidence" value="ECO:0007669"/>
    <property type="project" value="UniProtKB-SubCell"/>
</dbReference>
<feature type="transmembrane region" description="Helical" evidence="9">
    <location>
        <begin position="106"/>
        <end position="127"/>
    </location>
</feature>
<reference evidence="11" key="1">
    <citation type="journal article" date="2014" name="Int. J. Syst. Evol. Microbiol.">
        <title>Complete genome sequence of Corynebacterium casei LMG S-19264T (=DSM 44701T), isolated from a smear-ripened cheese.</title>
        <authorList>
            <consortium name="US DOE Joint Genome Institute (JGI-PGF)"/>
            <person name="Walter F."/>
            <person name="Albersmeier A."/>
            <person name="Kalinowski J."/>
            <person name="Ruckert C."/>
        </authorList>
    </citation>
    <scope>NUCLEOTIDE SEQUENCE</scope>
    <source>
        <strain evidence="11">JCM 4784</strain>
    </source>
</reference>